<protein>
    <submittedName>
        <fullName evidence="3">ATPase</fullName>
    </submittedName>
</protein>
<evidence type="ECO:0000313" key="2">
    <source>
        <dbReference type="Proteomes" id="UP000271162"/>
    </source>
</evidence>
<dbReference type="WBParaSite" id="NBR_0001545301-mRNA-1">
    <property type="protein sequence ID" value="NBR_0001545301-mRNA-1"/>
    <property type="gene ID" value="NBR_0001545301"/>
</dbReference>
<organism evidence="3">
    <name type="scientific">Nippostrongylus brasiliensis</name>
    <name type="common">Rat hookworm</name>
    <dbReference type="NCBI Taxonomy" id="27835"/>
    <lineage>
        <taxon>Eukaryota</taxon>
        <taxon>Metazoa</taxon>
        <taxon>Ecdysozoa</taxon>
        <taxon>Nematoda</taxon>
        <taxon>Chromadorea</taxon>
        <taxon>Rhabditida</taxon>
        <taxon>Rhabditina</taxon>
        <taxon>Rhabditomorpha</taxon>
        <taxon>Strongyloidea</taxon>
        <taxon>Heligmosomidae</taxon>
        <taxon>Nippostrongylus</taxon>
    </lineage>
</organism>
<dbReference type="AlphaFoldDB" id="A0A0N4YFC6"/>
<name>A0A0N4YFC6_NIPBR</name>
<keyword evidence="2" id="KW-1185">Reference proteome</keyword>
<evidence type="ECO:0000313" key="3">
    <source>
        <dbReference type="WBParaSite" id="NBR_0001545301-mRNA-1"/>
    </source>
</evidence>
<gene>
    <name evidence="1" type="ORF">NBR_LOCUS15452</name>
</gene>
<dbReference type="EMBL" id="UYSL01021743">
    <property type="protein sequence ID" value="VDL79046.1"/>
    <property type="molecule type" value="Genomic_DNA"/>
</dbReference>
<dbReference type="Proteomes" id="UP000271162">
    <property type="component" value="Unassembled WGS sequence"/>
</dbReference>
<evidence type="ECO:0000313" key="1">
    <source>
        <dbReference type="EMBL" id="VDL79046.1"/>
    </source>
</evidence>
<reference evidence="3" key="1">
    <citation type="submission" date="2017-02" db="UniProtKB">
        <authorList>
            <consortium name="WormBaseParasite"/>
        </authorList>
    </citation>
    <scope>IDENTIFICATION</scope>
</reference>
<sequence length="140" mass="15040">MDEVDGVKGRLEDELVNVVRFVDEVLVVESAVVDIDPRVERTVVEPEVVELDAAEELGVDDAVEEIETVDAIDAVEEIETVDVIDAVEEIEEVDAVEVESDPTGEVKTVVPNEVETVVAAEELCSVVVEAVVVGAVVDKV</sequence>
<reference evidence="1 2" key="2">
    <citation type="submission" date="2018-11" db="EMBL/GenBank/DDBJ databases">
        <authorList>
            <consortium name="Pathogen Informatics"/>
        </authorList>
    </citation>
    <scope>NUCLEOTIDE SEQUENCE [LARGE SCALE GENOMIC DNA]</scope>
</reference>
<proteinExistence type="predicted"/>
<accession>A0A0N4YFC6</accession>